<keyword evidence="6 8" id="KW-0804">Transcription</keyword>
<sequence length="141" mass="16566">MATTATADKPAPHNANLERFQIELEFVQCLANPWYLNHLGQQQYFKQSEFVAYLKYLQYWKQPQYAKYIIYPHALYFLDLLQHAEFREAIAKQEVATFIHQKQYFHWLYYRRGLPLPADTTQGATAATAPLANDQPEEPLP</sequence>
<comment type="caution">
    <text evidence="9">The sequence shown here is derived from an EMBL/GenBank/DDBJ whole genome shotgun (WGS) entry which is preliminary data.</text>
</comment>
<evidence type="ECO:0000256" key="7">
    <source>
        <dbReference type="ARBA" id="ARBA00023242"/>
    </source>
</evidence>
<evidence type="ECO:0000313" key="9">
    <source>
        <dbReference type="EMBL" id="KAJ1962813.1"/>
    </source>
</evidence>
<evidence type="ECO:0000256" key="6">
    <source>
        <dbReference type="ARBA" id="ARBA00023163"/>
    </source>
</evidence>
<name>A0A9W8AUW0_9FUNG</name>
<organism evidence="9 10">
    <name type="scientific">Dispira parvispora</name>
    <dbReference type="NCBI Taxonomy" id="1520584"/>
    <lineage>
        <taxon>Eukaryota</taxon>
        <taxon>Fungi</taxon>
        <taxon>Fungi incertae sedis</taxon>
        <taxon>Zoopagomycota</taxon>
        <taxon>Kickxellomycotina</taxon>
        <taxon>Dimargaritomycetes</taxon>
        <taxon>Dimargaritales</taxon>
        <taxon>Dimargaritaceae</taxon>
        <taxon>Dispira</taxon>
    </lineage>
</organism>
<dbReference type="FunFam" id="1.10.10.1340:FF:000001">
    <property type="entry name" value="Mediator of RNA polymerase II transcription subunit 31"/>
    <property type="match status" value="1"/>
</dbReference>
<reference evidence="9" key="1">
    <citation type="submission" date="2022-07" db="EMBL/GenBank/DDBJ databases">
        <title>Phylogenomic reconstructions and comparative analyses of Kickxellomycotina fungi.</title>
        <authorList>
            <person name="Reynolds N.K."/>
            <person name="Stajich J.E."/>
            <person name="Barry K."/>
            <person name="Grigoriev I.V."/>
            <person name="Crous P."/>
            <person name="Smith M.E."/>
        </authorList>
    </citation>
    <scope>NUCLEOTIDE SEQUENCE</scope>
    <source>
        <strain evidence="9">RSA 1196</strain>
    </source>
</reference>
<dbReference type="AlphaFoldDB" id="A0A9W8AUW0"/>
<comment type="function">
    <text evidence="8">Component of the Mediator complex, a coactivator involved in the regulated transcription of nearly all RNA polymerase II-dependent genes. Mediator functions as a bridge to convey information from gene-specific regulatory proteins to the basal RNA polymerase II transcription machinery. Mediator is recruited to promoters by direct interactions with regulatory proteins and serves as a scaffold for the assembly of a functional preinitiation complex with RNA polymerase II and the general transcription factors.</text>
</comment>
<evidence type="ECO:0000313" key="10">
    <source>
        <dbReference type="Proteomes" id="UP001150925"/>
    </source>
</evidence>
<dbReference type="GO" id="GO:0016592">
    <property type="term" value="C:mediator complex"/>
    <property type="evidence" value="ECO:0007669"/>
    <property type="project" value="InterPro"/>
</dbReference>
<gene>
    <name evidence="9" type="primary">SOH1</name>
    <name evidence="9" type="ORF">IWQ62_003407</name>
</gene>
<dbReference type="GO" id="GO:0003712">
    <property type="term" value="F:transcription coregulator activity"/>
    <property type="evidence" value="ECO:0007669"/>
    <property type="project" value="InterPro"/>
</dbReference>
<comment type="subunit">
    <text evidence="8">Component of the Mediator complex.</text>
</comment>
<evidence type="ECO:0000256" key="3">
    <source>
        <dbReference type="ARBA" id="ARBA00019660"/>
    </source>
</evidence>
<dbReference type="PANTHER" id="PTHR13186">
    <property type="entry name" value="MEDIATOR OF RNA POLYMERASE II TRANSCRIPTION SUBUNIT 31"/>
    <property type="match status" value="1"/>
</dbReference>
<comment type="subcellular location">
    <subcellularLocation>
        <location evidence="1 8">Nucleus</location>
    </subcellularLocation>
</comment>
<dbReference type="Gene3D" id="1.10.10.1340">
    <property type="entry name" value="Mediator of RNA polymerase II, submodule Med31 (Soh1)"/>
    <property type="match status" value="1"/>
</dbReference>
<comment type="similarity">
    <text evidence="2 8">Belongs to the Mediator complex subunit 31 family.</text>
</comment>
<evidence type="ECO:0000256" key="5">
    <source>
        <dbReference type="ARBA" id="ARBA00023159"/>
    </source>
</evidence>
<dbReference type="GO" id="GO:0006355">
    <property type="term" value="P:regulation of DNA-templated transcription"/>
    <property type="evidence" value="ECO:0007669"/>
    <property type="project" value="InterPro"/>
</dbReference>
<dbReference type="EMBL" id="JANBPY010000909">
    <property type="protein sequence ID" value="KAJ1962813.1"/>
    <property type="molecule type" value="Genomic_DNA"/>
</dbReference>
<keyword evidence="5 8" id="KW-0010">Activator</keyword>
<dbReference type="OrthoDB" id="10257739at2759"/>
<dbReference type="Proteomes" id="UP001150925">
    <property type="component" value="Unassembled WGS sequence"/>
</dbReference>
<evidence type="ECO:0000256" key="1">
    <source>
        <dbReference type="ARBA" id="ARBA00004123"/>
    </source>
</evidence>
<dbReference type="InterPro" id="IPR008831">
    <property type="entry name" value="Mediator_Med31"/>
</dbReference>
<dbReference type="InterPro" id="IPR038089">
    <property type="entry name" value="Med31_sf"/>
</dbReference>
<keyword evidence="4 8" id="KW-0805">Transcription regulation</keyword>
<keyword evidence="7 8" id="KW-0539">Nucleus</keyword>
<protein>
    <recommendedName>
        <fullName evidence="3 8">Mediator of RNA polymerase II transcription subunit 31</fullName>
    </recommendedName>
</protein>
<accession>A0A9W8AUW0</accession>
<keyword evidence="10" id="KW-1185">Reference proteome</keyword>
<proteinExistence type="inferred from homology"/>
<evidence type="ECO:0000256" key="8">
    <source>
        <dbReference type="RuleBase" id="RU364129"/>
    </source>
</evidence>
<evidence type="ECO:0000256" key="4">
    <source>
        <dbReference type="ARBA" id="ARBA00023015"/>
    </source>
</evidence>
<dbReference type="Pfam" id="PF05669">
    <property type="entry name" value="Med31"/>
    <property type="match status" value="1"/>
</dbReference>
<evidence type="ECO:0000256" key="2">
    <source>
        <dbReference type="ARBA" id="ARBA00006378"/>
    </source>
</evidence>